<dbReference type="Pfam" id="PF04969">
    <property type="entry name" value="CS"/>
    <property type="match status" value="1"/>
</dbReference>
<evidence type="ECO:0000256" key="1">
    <source>
        <dbReference type="ARBA" id="ARBA00004463"/>
    </source>
</evidence>
<evidence type="ECO:0000256" key="4">
    <source>
        <dbReference type="SAM" id="MobiDB-lite"/>
    </source>
</evidence>
<evidence type="ECO:0000259" key="5">
    <source>
        <dbReference type="PROSITE" id="PS51203"/>
    </source>
</evidence>
<dbReference type="InterPro" id="IPR008978">
    <property type="entry name" value="HSP20-like_chaperone"/>
</dbReference>
<keyword evidence="7" id="KW-1185">Reference proteome</keyword>
<dbReference type="GO" id="GO:0051082">
    <property type="term" value="F:unfolded protein binding"/>
    <property type="evidence" value="ECO:0007669"/>
    <property type="project" value="TreeGrafter"/>
</dbReference>
<comment type="subcellular location">
    <subcellularLocation>
        <location evidence="1">Cytoplasmic granule</location>
    </subcellularLocation>
</comment>
<proteinExistence type="predicted"/>
<feature type="domain" description="CS" evidence="5">
    <location>
        <begin position="172"/>
        <end position="261"/>
    </location>
</feature>
<comment type="function">
    <text evidence="3">Small heat shock protein required for the establishment of auxin gradients and for patterning of the apical domain of the embryo. Involved in the specification of the cotyledon primordia. Also required for normal inflorescence and floral meristem function, normal developmental patterning and thermotolerance. Acts as a molecular chaperone.</text>
</comment>
<sequence length="334" mass="38365">MVKHKHRTIEYTWFKKSGVDRVTASKDSCELGRSLPMAIISDIDEEEHKPTHSSPSQPETSLSSSFTATFDRSNPVAFLEQVFQFISQQSDFLATESAEKEIASLVRAAGKKKRDLLKVEREKAEKKKREELKASQERDKADKRLKEGDQPKPQDTPREETSSRAPNKGNGLDLEKYFWTQTLQEVSVNVPVPNGTKSRFVICEIKKNHLKVGLKGQPPIIEGELYKPVKPDDCYWSIEDQNTISILLTKHDQMEWWKCLVKGDPEIDTQKVEPENSKLADLDPETRQTVEKMMFDQRQKTMGLPTSDELQKQEILKKFMAEHPEMDFSRAKIS</sequence>
<dbReference type="GO" id="GO:0006457">
    <property type="term" value="P:protein folding"/>
    <property type="evidence" value="ECO:0007669"/>
    <property type="project" value="TreeGrafter"/>
</dbReference>
<dbReference type="EMBL" id="JAYMYS010000001">
    <property type="protein sequence ID" value="KAK7410712.1"/>
    <property type="molecule type" value="Genomic_DNA"/>
</dbReference>
<comment type="caution">
    <text evidence="6">The sequence shown here is derived from an EMBL/GenBank/DDBJ whole genome shotgun (WGS) entry which is preliminary data.</text>
</comment>
<dbReference type="Proteomes" id="UP001386955">
    <property type="component" value="Unassembled WGS sequence"/>
</dbReference>
<evidence type="ECO:0000256" key="3">
    <source>
        <dbReference type="ARBA" id="ARBA00053226"/>
    </source>
</evidence>
<organism evidence="6 7">
    <name type="scientific">Psophocarpus tetragonolobus</name>
    <name type="common">Winged bean</name>
    <name type="synonym">Dolichos tetragonolobus</name>
    <dbReference type="NCBI Taxonomy" id="3891"/>
    <lineage>
        <taxon>Eukaryota</taxon>
        <taxon>Viridiplantae</taxon>
        <taxon>Streptophyta</taxon>
        <taxon>Embryophyta</taxon>
        <taxon>Tracheophyta</taxon>
        <taxon>Spermatophyta</taxon>
        <taxon>Magnoliopsida</taxon>
        <taxon>eudicotyledons</taxon>
        <taxon>Gunneridae</taxon>
        <taxon>Pentapetalae</taxon>
        <taxon>rosids</taxon>
        <taxon>fabids</taxon>
        <taxon>Fabales</taxon>
        <taxon>Fabaceae</taxon>
        <taxon>Papilionoideae</taxon>
        <taxon>50 kb inversion clade</taxon>
        <taxon>NPAAA clade</taxon>
        <taxon>indigoferoid/millettioid clade</taxon>
        <taxon>Phaseoleae</taxon>
        <taxon>Psophocarpus</taxon>
    </lineage>
</organism>
<reference evidence="6 7" key="1">
    <citation type="submission" date="2024-01" db="EMBL/GenBank/DDBJ databases">
        <title>The genomes of 5 underutilized Papilionoideae crops provide insights into root nodulation and disease resistanc.</title>
        <authorList>
            <person name="Jiang F."/>
        </authorList>
    </citation>
    <scope>NUCLEOTIDE SEQUENCE [LARGE SCALE GENOMIC DNA]</scope>
    <source>
        <strain evidence="6">DUOXIRENSHENG_FW03</strain>
        <tissue evidence="6">Leaves</tissue>
    </source>
</reference>
<keyword evidence="2" id="KW-0963">Cytoplasm</keyword>
<feature type="region of interest" description="Disordered" evidence="4">
    <location>
        <begin position="46"/>
        <end position="66"/>
    </location>
</feature>
<name>A0AAN9SY61_PSOTE</name>
<dbReference type="PROSITE" id="PS51203">
    <property type="entry name" value="CS"/>
    <property type="match status" value="1"/>
</dbReference>
<dbReference type="InterPro" id="IPR007052">
    <property type="entry name" value="CS_dom"/>
</dbReference>
<dbReference type="GO" id="GO:0005737">
    <property type="term" value="C:cytoplasm"/>
    <property type="evidence" value="ECO:0007669"/>
    <property type="project" value="TreeGrafter"/>
</dbReference>
<dbReference type="PANTHER" id="PTHR12356:SF3">
    <property type="entry name" value="NUCLEAR MIGRATION PROTEIN NUDC"/>
    <property type="match status" value="1"/>
</dbReference>
<accession>A0AAN9SY61</accession>
<protein>
    <recommendedName>
        <fullName evidence="5">CS domain-containing protein</fullName>
    </recommendedName>
</protein>
<feature type="compositionally biased region" description="Low complexity" evidence="4">
    <location>
        <begin position="53"/>
        <end position="65"/>
    </location>
</feature>
<evidence type="ECO:0000256" key="2">
    <source>
        <dbReference type="ARBA" id="ARBA00022490"/>
    </source>
</evidence>
<dbReference type="InterPro" id="IPR037898">
    <property type="entry name" value="NudC_fam"/>
</dbReference>
<dbReference type="PANTHER" id="PTHR12356">
    <property type="entry name" value="NUCLEAR MOVEMENT PROTEIN NUDC"/>
    <property type="match status" value="1"/>
</dbReference>
<feature type="compositionally biased region" description="Basic and acidic residues" evidence="4">
    <location>
        <begin position="121"/>
        <end position="162"/>
    </location>
</feature>
<feature type="region of interest" description="Disordered" evidence="4">
    <location>
        <begin position="121"/>
        <end position="172"/>
    </location>
</feature>
<evidence type="ECO:0000313" key="7">
    <source>
        <dbReference type="Proteomes" id="UP001386955"/>
    </source>
</evidence>
<dbReference type="FunFam" id="2.60.40.790:FF:000001">
    <property type="entry name" value="Nuclear migration protein nudC"/>
    <property type="match status" value="1"/>
</dbReference>
<dbReference type="GO" id="GO:0006950">
    <property type="term" value="P:response to stress"/>
    <property type="evidence" value="ECO:0007669"/>
    <property type="project" value="UniProtKB-ARBA"/>
</dbReference>
<dbReference type="AlphaFoldDB" id="A0AAN9SY61"/>
<dbReference type="Gene3D" id="2.60.40.790">
    <property type="match status" value="1"/>
</dbReference>
<gene>
    <name evidence="6" type="ORF">VNO78_01719</name>
</gene>
<evidence type="ECO:0000313" key="6">
    <source>
        <dbReference type="EMBL" id="KAK7410712.1"/>
    </source>
</evidence>
<dbReference type="CDD" id="cd06467">
    <property type="entry name" value="p23_NUDC_like"/>
    <property type="match status" value="1"/>
</dbReference>
<dbReference type="SUPFAM" id="SSF49764">
    <property type="entry name" value="HSP20-like chaperones"/>
    <property type="match status" value="1"/>
</dbReference>